<comment type="caution">
    <text evidence="3">The sequence shown here is derived from an EMBL/GenBank/DDBJ whole genome shotgun (WGS) entry which is preliminary data.</text>
</comment>
<feature type="region of interest" description="Disordered" evidence="1">
    <location>
        <begin position="88"/>
        <end position="116"/>
    </location>
</feature>
<accession>A0AAN7P855</accession>
<dbReference type="AlphaFoldDB" id="A0AAN7P855"/>
<name>A0AAN7P855_9COLE</name>
<dbReference type="InterPro" id="IPR046466">
    <property type="entry name" value="Borealin_C"/>
</dbReference>
<keyword evidence="4" id="KW-1185">Reference proteome</keyword>
<proteinExistence type="predicted"/>
<evidence type="ECO:0000259" key="2">
    <source>
        <dbReference type="Pfam" id="PF10512"/>
    </source>
</evidence>
<gene>
    <name evidence="3" type="ORF">RN001_007308</name>
</gene>
<feature type="compositionally biased region" description="Polar residues" evidence="1">
    <location>
        <begin position="88"/>
        <end position="98"/>
    </location>
</feature>
<feature type="domain" description="Borealin C-terminal" evidence="2">
    <location>
        <begin position="142"/>
        <end position="247"/>
    </location>
</feature>
<dbReference type="Pfam" id="PF10512">
    <property type="entry name" value="Borealin"/>
    <property type="match status" value="1"/>
</dbReference>
<dbReference type="EMBL" id="JARPUR010000003">
    <property type="protein sequence ID" value="KAK4879162.1"/>
    <property type="molecule type" value="Genomic_DNA"/>
</dbReference>
<protein>
    <recommendedName>
        <fullName evidence="2">Borealin C-terminal domain-containing protein</fullName>
    </recommendedName>
</protein>
<evidence type="ECO:0000313" key="4">
    <source>
        <dbReference type="Proteomes" id="UP001353858"/>
    </source>
</evidence>
<evidence type="ECO:0000256" key="1">
    <source>
        <dbReference type="SAM" id="MobiDB-lite"/>
    </source>
</evidence>
<organism evidence="3 4">
    <name type="scientific">Aquatica leii</name>
    <dbReference type="NCBI Taxonomy" id="1421715"/>
    <lineage>
        <taxon>Eukaryota</taxon>
        <taxon>Metazoa</taxon>
        <taxon>Ecdysozoa</taxon>
        <taxon>Arthropoda</taxon>
        <taxon>Hexapoda</taxon>
        <taxon>Insecta</taxon>
        <taxon>Pterygota</taxon>
        <taxon>Neoptera</taxon>
        <taxon>Endopterygota</taxon>
        <taxon>Coleoptera</taxon>
        <taxon>Polyphaga</taxon>
        <taxon>Elateriformia</taxon>
        <taxon>Elateroidea</taxon>
        <taxon>Lampyridae</taxon>
        <taxon>Luciolinae</taxon>
        <taxon>Aquatica</taxon>
    </lineage>
</organism>
<dbReference type="Proteomes" id="UP001353858">
    <property type="component" value="Unassembled WGS sequence"/>
</dbReference>
<evidence type="ECO:0000313" key="3">
    <source>
        <dbReference type="EMBL" id="KAK4879162.1"/>
    </source>
</evidence>
<reference evidence="4" key="1">
    <citation type="submission" date="2023-01" db="EMBL/GenBank/DDBJ databases">
        <title>Key to firefly adult light organ development and bioluminescence: homeobox transcription factors regulate luciferase expression and transportation to peroxisome.</title>
        <authorList>
            <person name="Fu X."/>
        </authorList>
    </citation>
    <scope>NUCLEOTIDE SEQUENCE [LARGE SCALE GENOMIC DNA]</scope>
</reference>
<sequence length="251" mass="28671">MPRTKRVVKKKSSVVDVKPKKNLATQDMVNTYLKSVEIRAQMSKVNIDTMANRLRQKIELAHTELILQFQKYNDKTTKELKNIDRNMNYETMATGSTTKNRRRSRSVPTETKERQSRANIKIATNQLHASRSLSRAKLDKDRKNFNTPLNIPSNSYGLITPKVKPNTPHVLLRHPQQGEIAVSMQGSPLLINRALSHRKANVNIPLLDGRVISILPEKGLRTSEIPDMDPQLKQQIKTLRDNLNQVLRGDL</sequence>